<dbReference type="Proteomes" id="UP000243002">
    <property type="component" value="Unassembled WGS sequence"/>
</dbReference>
<comment type="caution">
    <text evidence="2">The sequence shown here is derived from an EMBL/GenBank/DDBJ whole genome shotgun (WGS) entry which is preliminary data.</text>
</comment>
<organism evidence="2 3">
    <name type="scientific">Cyanobium usitatum str. Tous</name>
    <dbReference type="NCBI Taxonomy" id="2116684"/>
    <lineage>
        <taxon>Bacteria</taxon>
        <taxon>Bacillati</taxon>
        <taxon>Cyanobacteriota</taxon>
        <taxon>Cyanophyceae</taxon>
        <taxon>Synechococcales</taxon>
        <taxon>Prochlorococcaceae</taxon>
        <taxon>Cyanobium</taxon>
    </lineage>
</organism>
<dbReference type="InterPro" id="IPR029039">
    <property type="entry name" value="Flavoprotein-like_sf"/>
</dbReference>
<name>A0A2P7MXW1_9CYAN</name>
<dbReference type="GO" id="GO:0016491">
    <property type="term" value="F:oxidoreductase activity"/>
    <property type="evidence" value="ECO:0007669"/>
    <property type="project" value="InterPro"/>
</dbReference>
<dbReference type="SUPFAM" id="SSF52218">
    <property type="entry name" value="Flavoproteins"/>
    <property type="match status" value="1"/>
</dbReference>
<dbReference type="PANTHER" id="PTHR30543">
    <property type="entry name" value="CHROMATE REDUCTASE"/>
    <property type="match status" value="1"/>
</dbReference>
<dbReference type="AlphaFoldDB" id="A0A2P7MXW1"/>
<accession>A0A2P7MXW1</accession>
<evidence type="ECO:0000259" key="1">
    <source>
        <dbReference type="Pfam" id="PF03358"/>
    </source>
</evidence>
<dbReference type="InterPro" id="IPR005025">
    <property type="entry name" value="FMN_Rdtase-like_dom"/>
</dbReference>
<proteinExistence type="predicted"/>
<dbReference type="RefSeq" id="WP_106502535.1">
    <property type="nucleotide sequence ID" value="NZ_PXXO01000005.1"/>
</dbReference>
<dbReference type="PANTHER" id="PTHR30543:SF21">
    <property type="entry name" value="NAD(P)H-DEPENDENT FMN REDUCTASE LOT6"/>
    <property type="match status" value="1"/>
</dbReference>
<dbReference type="OrthoDB" id="9806724at2"/>
<feature type="domain" description="NADPH-dependent FMN reductase-like" evidence="1">
    <location>
        <begin position="8"/>
        <end position="151"/>
    </location>
</feature>
<evidence type="ECO:0000313" key="2">
    <source>
        <dbReference type="EMBL" id="PSJ06017.1"/>
    </source>
</evidence>
<gene>
    <name evidence="2" type="ORF">C7K55_06200</name>
</gene>
<reference evidence="2 3" key="1">
    <citation type="journal article" date="2018" name="Environ. Microbiol.">
        <title>Ecological and genomic features of two widespread freshwater picocyanobacteria.</title>
        <authorList>
            <person name="Cabello-Yeves P.J."/>
            <person name="Picazo A."/>
            <person name="Camacho A."/>
            <person name="Callieri C."/>
            <person name="Rosselli R."/>
            <person name="Roda-Garcia J.J."/>
            <person name="Coutinho F.H."/>
            <person name="Rodriguez-Valera F."/>
        </authorList>
    </citation>
    <scope>NUCLEOTIDE SEQUENCE [LARGE SCALE GENOMIC DNA]</scope>
    <source>
        <strain evidence="2 3">Tous</strain>
    </source>
</reference>
<dbReference type="EMBL" id="PXXO01000005">
    <property type="protein sequence ID" value="PSJ06017.1"/>
    <property type="molecule type" value="Genomic_DNA"/>
</dbReference>
<sequence>MSTPTSTDVLVIAASNGHNLQLAERFAAAARQQVQSAAVLDLTTINLPLFTPRAQVAGTPPVLAALEAQLAAAPRWVICSPEYNGSIPPVLTSAIAWLSVQGSDFRALFNCRPVVIATHSAGAGYGVLTAMRLQLAHLGAHVVGRQLSSNSDNPAKDDSIADLITRLHLLPIAQP</sequence>
<dbReference type="Gene3D" id="3.40.50.360">
    <property type="match status" value="1"/>
</dbReference>
<dbReference type="Pfam" id="PF03358">
    <property type="entry name" value="FMN_red"/>
    <property type="match status" value="1"/>
</dbReference>
<dbReference type="GO" id="GO:0010181">
    <property type="term" value="F:FMN binding"/>
    <property type="evidence" value="ECO:0007669"/>
    <property type="project" value="TreeGrafter"/>
</dbReference>
<dbReference type="InterPro" id="IPR050712">
    <property type="entry name" value="NAD(P)H-dep_reductase"/>
</dbReference>
<keyword evidence="3" id="KW-1185">Reference proteome</keyword>
<protein>
    <submittedName>
        <fullName evidence="2">NADPH-dependent oxidoreductase</fullName>
    </submittedName>
</protein>
<dbReference type="GO" id="GO:0005829">
    <property type="term" value="C:cytosol"/>
    <property type="evidence" value="ECO:0007669"/>
    <property type="project" value="TreeGrafter"/>
</dbReference>
<evidence type="ECO:0000313" key="3">
    <source>
        <dbReference type="Proteomes" id="UP000243002"/>
    </source>
</evidence>